<dbReference type="EMBL" id="JAHLQT010024345">
    <property type="protein sequence ID" value="KAG7165299.1"/>
    <property type="molecule type" value="Genomic_DNA"/>
</dbReference>
<comment type="caution">
    <text evidence="2">The sequence shown here is derived from an EMBL/GenBank/DDBJ whole genome shotgun (WGS) entry which is preliminary data.</text>
</comment>
<dbReference type="Proteomes" id="UP000747542">
    <property type="component" value="Unassembled WGS sequence"/>
</dbReference>
<name>A0A8J5K0W0_HOMAM</name>
<gene>
    <name evidence="2" type="ORF">Hamer_G007092</name>
</gene>
<organism evidence="2 3">
    <name type="scientific">Homarus americanus</name>
    <name type="common">American lobster</name>
    <dbReference type="NCBI Taxonomy" id="6706"/>
    <lineage>
        <taxon>Eukaryota</taxon>
        <taxon>Metazoa</taxon>
        <taxon>Ecdysozoa</taxon>
        <taxon>Arthropoda</taxon>
        <taxon>Crustacea</taxon>
        <taxon>Multicrustacea</taxon>
        <taxon>Malacostraca</taxon>
        <taxon>Eumalacostraca</taxon>
        <taxon>Eucarida</taxon>
        <taxon>Decapoda</taxon>
        <taxon>Pleocyemata</taxon>
        <taxon>Astacidea</taxon>
        <taxon>Nephropoidea</taxon>
        <taxon>Nephropidae</taxon>
        <taxon>Homarus</taxon>
    </lineage>
</organism>
<dbReference type="InterPro" id="IPR036397">
    <property type="entry name" value="RNaseH_sf"/>
</dbReference>
<dbReference type="SUPFAM" id="SSF53098">
    <property type="entry name" value="Ribonuclease H-like"/>
    <property type="match status" value="1"/>
</dbReference>
<dbReference type="GO" id="GO:0003676">
    <property type="term" value="F:nucleic acid binding"/>
    <property type="evidence" value="ECO:0007669"/>
    <property type="project" value="InterPro"/>
</dbReference>
<reference evidence="2" key="1">
    <citation type="journal article" date="2021" name="Sci. Adv.">
        <title>The American lobster genome reveals insights on longevity, neural, and immune adaptations.</title>
        <authorList>
            <person name="Polinski J.M."/>
            <person name="Zimin A.V."/>
            <person name="Clark K.F."/>
            <person name="Kohn A.B."/>
            <person name="Sadowski N."/>
            <person name="Timp W."/>
            <person name="Ptitsyn A."/>
            <person name="Khanna P."/>
            <person name="Romanova D.Y."/>
            <person name="Williams P."/>
            <person name="Greenwood S.J."/>
            <person name="Moroz L.L."/>
            <person name="Walt D.R."/>
            <person name="Bodnar A.G."/>
        </authorList>
    </citation>
    <scope>NUCLEOTIDE SEQUENCE</scope>
    <source>
        <strain evidence="2">GMGI-L3</strain>
    </source>
</reference>
<evidence type="ECO:0000313" key="2">
    <source>
        <dbReference type="EMBL" id="KAG7165299.1"/>
    </source>
</evidence>
<dbReference type="InterPro" id="IPR002156">
    <property type="entry name" value="RNaseH_domain"/>
</dbReference>
<dbReference type="PROSITE" id="PS50879">
    <property type="entry name" value="RNASE_H_1"/>
    <property type="match status" value="1"/>
</dbReference>
<dbReference type="Gene3D" id="3.30.420.10">
    <property type="entry name" value="Ribonuclease H-like superfamily/Ribonuclease H"/>
    <property type="match status" value="1"/>
</dbReference>
<accession>A0A8J5K0W0</accession>
<feature type="non-terminal residue" evidence="2">
    <location>
        <position position="1"/>
    </location>
</feature>
<dbReference type="InterPro" id="IPR012337">
    <property type="entry name" value="RNaseH-like_sf"/>
</dbReference>
<feature type="domain" description="RNase H type-1" evidence="1">
    <location>
        <begin position="280"/>
        <end position="351"/>
    </location>
</feature>
<sequence length="351" mass="39547">MLKIREDKWLEWCATFNAHISLSELWKKLRKATGNLPISPAHPQPIQEANRLAEHFAERSFGHNEPVTQLQIQGIALQWVNVYKYLAIWIDRCLKFDTEINYLRNRIGKRVNMMRAMTGPKTMRYRLLTHGSEGQWAKLQVAQNNAMRAIVKAPMWKKIENLHMETGLTSLQTRAERLTACVATKLITRTRESDIKNGLLQALNLNRDLLCAADAVNRLKLKDTILSKGPDTMSPDYSTPAPWESPPAVFNILQTGTRMADCNPRELRQIAERNMKALTPHNSTVYYTDGSVETTSTKAGTAFTIEGGNTSIWRTSDGCSTLQVELAAILGALRHASINSQQGVVIHIDSR</sequence>
<keyword evidence="3" id="KW-1185">Reference proteome</keyword>
<dbReference type="AlphaFoldDB" id="A0A8J5K0W0"/>
<evidence type="ECO:0000259" key="1">
    <source>
        <dbReference type="PROSITE" id="PS50879"/>
    </source>
</evidence>
<protein>
    <recommendedName>
        <fullName evidence="1">RNase H type-1 domain-containing protein</fullName>
    </recommendedName>
</protein>
<dbReference type="GO" id="GO:0004523">
    <property type="term" value="F:RNA-DNA hybrid ribonuclease activity"/>
    <property type="evidence" value="ECO:0007669"/>
    <property type="project" value="InterPro"/>
</dbReference>
<evidence type="ECO:0000313" key="3">
    <source>
        <dbReference type="Proteomes" id="UP000747542"/>
    </source>
</evidence>
<proteinExistence type="predicted"/>